<evidence type="ECO:0000313" key="1">
    <source>
        <dbReference type="EMBL" id="RGS69841.1"/>
    </source>
</evidence>
<dbReference type="EMBL" id="QRJH01000017">
    <property type="protein sequence ID" value="RHH14689.1"/>
    <property type="molecule type" value="Genomic_DNA"/>
</dbReference>
<dbReference type="RefSeq" id="WP_118236168.1">
    <property type="nucleotide sequence ID" value="NZ_QRJH01000017.1"/>
</dbReference>
<dbReference type="EMBL" id="QRVV01000065">
    <property type="protein sequence ID" value="RGS69841.1"/>
    <property type="molecule type" value="Genomic_DNA"/>
</dbReference>
<evidence type="ECO:0000313" key="3">
    <source>
        <dbReference type="Proteomes" id="UP000284024"/>
    </source>
</evidence>
<dbReference type="Proteomes" id="UP000284024">
    <property type="component" value="Unassembled WGS sequence"/>
</dbReference>
<proteinExistence type="predicted"/>
<name>A0A412KMR9_9FIRM</name>
<protein>
    <submittedName>
        <fullName evidence="1">Uncharacterized protein</fullName>
    </submittedName>
</protein>
<gene>
    <name evidence="2" type="ORF">DW222_17620</name>
    <name evidence="1" type="ORF">DWX77_14275</name>
</gene>
<evidence type="ECO:0000313" key="4">
    <source>
        <dbReference type="Proteomes" id="UP000284242"/>
    </source>
</evidence>
<dbReference type="AlphaFoldDB" id="A0A412KMR9"/>
<reference evidence="3 4" key="1">
    <citation type="submission" date="2018-08" db="EMBL/GenBank/DDBJ databases">
        <title>A genome reference for cultivated species of the human gut microbiota.</title>
        <authorList>
            <person name="Zou Y."/>
            <person name="Xue W."/>
            <person name="Luo G."/>
        </authorList>
    </citation>
    <scope>NUCLEOTIDE SEQUENCE [LARGE SCALE GENOMIC DNA]</scope>
    <source>
        <strain evidence="1 4">AF21-24</strain>
        <strain evidence="2 3">AM18-2AC</strain>
    </source>
</reference>
<evidence type="ECO:0000313" key="2">
    <source>
        <dbReference type="EMBL" id="RHH14689.1"/>
    </source>
</evidence>
<sequence>MKNPKECACIRQKQTFFILNELTTPEYKDGSEPLLFHHDTFSRFNFVLINEDKKAATANVGVKAIPGIMRKIQNLYLKEMLSERTVKGESAKSPAYTTAISAGKLKGKTPAELLLENPQENKPLLIRQKAWLESNLAKYPRNKSQIEAIEEALRLYEEGKLHQEETGGGYHTEIVYSSGMRPLIRRKRADGKCFVYEITIRWNGGADRPVEIEIRNYYAPVIQKDSGLLNVMAKDKADEVRNTISLTTDQWFWIEHILETNIHTFESLCAAKNYKMALEEERKEKEMVKKGGKIAS</sequence>
<accession>A0A412KMR9</accession>
<organism evidence="1 4">
    <name type="scientific">Blautia obeum</name>
    <dbReference type="NCBI Taxonomy" id="40520"/>
    <lineage>
        <taxon>Bacteria</taxon>
        <taxon>Bacillati</taxon>
        <taxon>Bacillota</taxon>
        <taxon>Clostridia</taxon>
        <taxon>Lachnospirales</taxon>
        <taxon>Lachnospiraceae</taxon>
        <taxon>Blautia</taxon>
    </lineage>
</organism>
<dbReference type="Proteomes" id="UP000284242">
    <property type="component" value="Unassembled WGS sequence"/>
</dbReference>
<comment type="caution">
    <text evidence="1">The sequence shown here is derived from an EMBL/GenBank/DDBJ whole genome shotgun (WGS) entry which is preliminary data.</text>
</comment>